<feature type="region of interest" description="Disordered" evidence="2">
    <location>
        <begin position="1702"/>
        <end position="1756"/>
    </location>
</feature>
<reference evidence="3 4" key="2">
    <citation type="journal article" date="2007" name="BMC Biol.">
        <title>A 100%-complete sequence reveals unusually simple genomic features in the hot-spring red alga Cyanidioschyzon merolae.</title>
        <authorList>
            <person name="Nozaki H."/>
            <person name="Takano H."/>
            <person name="Misumi O."/>
            <person name="Terasawa K."/>
            <person name="Matsuzaki M."/>
            <person name="Maruyama S."/>
            <person name="Nishida K."/>
            <person name="Yagisawa F."/>
            <person name="Yoshida Y."/>
            <person name="Fujiwara T."/>
            <person name="Takio S."/>
            <person name="Tamura K."/>
            <person name="Chung S.J."/>
            <person name="Nakamura S."/>
            <person name="Kuroiwa H."/>
            <person name="Tanaka K."/>
            <person name="Sato N."/>
            <person name="Kuroiwa T."/>
        </authorList>
    </citation>
    <scope>NUCLEOTIDE SEQUENCE [LARGE SCALE GENOMIC DNA]</scope>
    <source>
        <strain evidence="3 4">10D</strain>
    </source>
</reference>
<dbReference type="RefSeq" id="XP_005539055.1">
    <property type="nucleotide sequence ID" value="XM_005538998.1"/>
</dbReference>
<feature type="compositionally biased region" description="Basic and acidic residues" evidence="2">
    <location>
        <begin position="94"/>
        <end position="104"/>
    </location>
</feature>
<dbReference type="EMBL" id="AP006501">
    <property type="protein sequence ID" value="BAM83019.1"/>
    <property type="molecule type" value="Genomic_DNA"/>
</dbReference>
<feature type="region of interest" description="Disordered" evidence="2">
    <location>
        <begin position="607"/>
        <end position="651"/>
    </location>
</feature>
<feature type="region of interest" description="Disordered" evidence="2">
    <location>
        <begin position="325"/>
        <end position="355"/>
    </location>
</feature>
<dbReference type="HOGENOM" id="CLU_229476_0_0_1"/>
<reference evidence="3 4" key="1">
    <citation type="journal article" date="2004" name="Nature">
        <title>Genome sequence of the ultrasmall unicellular red alga Cyanidioschyzon merolae 10D.</title>
        <authorList>
            <person name="Matsuzaki M."/>
            <person name="Misumi O."/>
            <person name="Shin-i T."/>
            <person name="Maruyama S."/>
            <person name="Takahara M."/>
            <person name="Miyagishima S."/>
            <person name="Mori T."/>
            <person name="Nishida K."/>
            <person name="Yagisawa F."/>
            <person name="Nishida K."/>
            <person name="Yoshida Y."/>
            <person name="Nishimura Y."/>
            <person name="Nakao S."/>
            <person name="Kobayashi T."/>
            <person name="Momoyama Y."/>
            <person name="Higashiyama T."/>
            <person name="Minoda A."/>
            <person name="Sano M."/>
            <person name="Nomoto H."/>
            <person name="Oishi K."/>
            <person name="Hayashi H."/>
            <person name="Ohta F."/>
            <person name="Nishizaka S."/>
            <person name="Haga S."/>
            <person name="Miura S."/>
            <person name="Morishita T."/>
            <person name="Kabeya Y."/>
            <person name="Terasawa K."/>
            <person name="Suzuki Y."/>
            <person name="Ishii Y."/>
            <person name="Asakawa S."/>
            <person name="Takano H."/>
            <person name="Ohta N."/>
            <person name="Kuroiwa H."/>
            <person name="Tanaka K."/>
            <person name="Shimizu N."/>
            <person name="Sugano S."/>
            <person name="Sato N."/>
            <person name="Nozaki H."/>
            <person name="Ogasawara N."/>
            <person name="Kohara Y."/>
            <person name="Kuroiwa T."/>
        </authorList>
    </citation>
    <scope>NUCLEOTIDE SEQUENCE [LARGE SCALE GENOMIC DNA]</scope>
    <source>
        <strain evidence="3 4">10D</strain>
    </source>
</reference>
<feature type="compositionally biased region" description="Polar residues" evidence="2">
    <location>
        <begin position="612"/>
        <end position="621"/>
    </location>
</feature>
<organism evidence="3 4">
    <name type="scientific">Cyanidioschyzon merolae (strain NIES-3377 / 10D)</name>
    <name type="common">Unicellular red alga</name>
    <dbReference type="NCBI Taxonomy" id="280699"/>
    <lineage>
        <taxon>Eukaryota</taxon>
        <taxon>Rhodophyta</taxon>
        <taxon>Bangiophyceae</taxon>
        <taxon>Cyanidiales</taxon>
        <taxon>Cyanidiaceae</taxon>
        <taxon>Cyanidioschyzon</taxon>
    </lineage>
</organism>
<proteinExistence type="predicted"/>
<dbReference type="KEGG" id="cme:CYME_CMS472C"/>
<dbReference type="Gramene" id="CMS472CT">
    <property type="protein sequence ID" value="CMS472CT"/>
    <property type="gene ID" value="CMS472C"/>
</dbReference>
<dbReference type="PROSITE" id="PS50005">
    <property type="entry name" value="TPR"/>
    <property type="match status" value="1"/>
</dbReference>
<feature type="region of interest" description="Disordered" evidence="2">
    <location>
        <begin position="510"/>
        <end position="562"/>
    </location>
</feature>
<dbReference type="InterPro" id="IPR019734">
    <property type="entry name" value="TPR_rpt"/>
</dbReference>
<dbReference type="OrthoDB" id="10669129at2759"/>
<evidence type="ECO:0000256" key="2">
    <source>
        <dbReference type="SAM" id="MobiDB-lite"/>
    </source>
</evidence>
<keyword evidence="4" id="KW-1185">Reference proteome</keyword>
<feature type="compositionally biased region" description="Low complexity" evidence="2">
    <location>
        <begin position="1708"/>
        <end position="1756"/>
    </location>
</feature>
<evidence type="ECO:0000256" key="1">
    <source>
        <dbReference type="PROSITE-ProRule" id="PRU00339"/>
    </source>
</evidence>
<feature type="compositionally biased region" description="Basic and acidic residues" evidence="2">
    <location>
        <begin position="518"/>
        <end position="533"/>
    </location>
</feature>
<feature type="compositionally biased region" description="Low complexity" evidence="2">
    <location>
        <begin position="1298"/>
        <end position="1310"/>
    </location>
</feature>
<dbReference type="GeneID" id="16997570"/>
<accession>M1VC52</accession>
<feature type="region of interest" description="Disordered" evidence="2">
    <location>
        <begin position="1298"/>
        <end position="1324"/>
    </location>
</feature>
<feature type="compositionally biased region" description="Polar residues" evidence="2">
    <location>
        <begin position="541"/>
        <end position="555"/>
    </location>
</feature>
<dbReference type="Proteomes" id="UP000007014">
    <property type="component" value="Chromosome 19"/>
</dbReference>
<feature type="region of interest" description="Disordered" evidence="2">
    <location>
        <begin position="670"/>
        <end position="700"/>
    </location>
</feature>
<sequence length="2375" mass="258673">MYGIDNKLGYFANCCSRSSQIIVMMRTVHVPAAASRNSQTENTPENPSPIYESANLPMLLIEYQVFTGTKIPGKKDGMNESSALFRVPFSSEPSPRKNEKKRNVDSSCAPLKKPTPCCSRALFTGLDKAQGVKMLGFAPASAIESTEKATSKVTRDQPASKLPLEPELRGLYSQAAEAFADGRFSEAASGFERVLRLLAEQQKLESASSRPQRGDAPWIKRLGYLSAWSLGQVYERIGEPAAAFEAYAKATHYQPKTVLLWLKAAATAEAAGYRGACCFALRQTRALLRQSEKALPAWNILFRQLHRRLVTCLAHASSAAWRRKRRHETLESEAAGTRRRQSQGEKATESSQSSVLSIIPMDDDGALVFDVVDQVDQLVHKRLAMDTAEPLLTANVFIRDERETAASFSAKGAHGHVTDARRSPLSSVGAAALPSSGVGDDAASFEQVAGRVATVMRTTTESSSFVQEGVSERVDSGMLRAGACVPAEAQESAPGLTSKKAIVTKLPNKLRASGASESPREGSEAAERQPVEHKHSKRTACESTRGTTSDPVTSLTASTRGRAASATAAVTVNEAMQQQQQQQRGICSTCQGGGVESDPQVVAVATVPPARSSRSGETCSEPNRAGVSTAESESPARRTRRSLRYETEASLRSSSVPRSMIIAGISAGEIPGGAGANGAAPASRLLPSNDQDAASATATPEAAAVLEQLRCQLHDALRDYDATEQQNPASSSQAAQVIESVQETPTARVANATIIDAVRSVGAPFQFHESLLPLTTLVNRILGEALDRMMTIPVRMRTTLARKLCRLYHLWISWHPNGTGSFVLGTPASSAIPQEERAHWWLVWMWRSLALLEVAFWAGDWSLVDDVLTRTRACFDGYMREGLLPSSTIRMLLLIRYMYLHALNLLRQKHWNAAMDALKRALALWEDVQRLQRDHTTVSEAHFVDSAGKRCTSGRLQRVSVSPQEPPTSQQSACAEREALQASSGYNECTIAASMEAEYQTEPSKANESTAAGVSVSQISVPRHAAGQFVADEVHPKDTADDTAHALQNDAATERFGRASGKYPARTETAIQGSVSLGCRNTVAPVTGTTATHALVFEDTSPLCEDMSVTESDAPVERLLRAWRLRRRASASTALLELPEASGNASQLASAEACRAQERCRSVSASTAAENGPEATSACQVLCSWMAGLHPDQLLEHAALPEETSLHLGKIDLLRCLQYAAFEQLWKSLGASEDTFQTEMLDSEAMLMRLLSFLDLPIETVQVRLRQLLSRYAGGAAVVAAQELQRVTLRVTAATASASAAPTARSPDSSPRLEAQAQRSREPSLSRWRKLAALAQSLRRELDALGKATLVVPAQLRHKLYQMLGVSLPRILDLLWDVAPSESIIEQNLHDQLLVEWAAVFGLFVVGRERFIRTHAFSDSDEAVRCSAGAFLHQLLHGLALRLQRGTALSMERRASERMRQACSLLYQLYAGMLWERLSAEQGARWFLGCSLCSPEWDPSWFSRLDWERIQCLHVLYGLDCSAIGLKSGPPVAASCSAWTLARALRPEQMVLPPEALCPALTLGQSELDDVLASRSRPRIRTLWQWTGKLIQAASGIEQRYLLPCYRDLLLYHFRLQMEYLDLEYKRVAEPERRARLLPTELLDALQTLIELLLPFFIGSAALKQDAPQQERCVGRKRLQGLLSPEADNPAPRISPYFRATRHESPGAAKSSTETASETAAAPTPATEMGTAASAPAAATQRKATGSGNASEAGVAAVEAVDPEAVSRDTSASAIDAPSSEAATAAVGIVADHPGKGTIERTEQQLACNSEVSNLEDRRALCPRLDDSELTLALATCMRHAAQFSLETAELIGNANRFRLHRYVEWLLTAHRFAVGVQTIASGGNKHAPDAVIIMTSHSGTAGHASAPEAAASVSCRHATGAKRTPNAHAVHTAAHWEALYCAYLLLPIHIPAAAWDTLAPDTKRAVESARASMPNLLCTLREQAHGKDDTPDAEDAPAAESEVALLLDYWQWLREVGEAAPPVSYASSVERIAERLARYEHALPRLSQQLHGQAQLQYSPWLEYRLAVLANALYQALGWIPSSKSAHPGTTTTRSTRSNGSNDELGSVLTQLAELPSYRSAYLYALGVFCGYQDAARAITALEPLFRVDASSASRHGYFWLMWNHRYLVAPEQLPHAPLLYDNHCFAYWQFRCFALYVRLLECTLRYDTMLALERTLSRRMQRHNALDAECLTLIVERNLFAFANGFAGVACPAAAAQELIQPVTATQLVRPVDLQLVWELYTDAVLVNDLLQDAGSMLDSPDVAWTGSAALVDACPWPLTGHNLPQVGESCGEAVLDLAERLLIIAAEAEGATNEHALQVLQRRCRHWFGRSV</sequence>
<feature type="repeat" description="TPR" evidence="1">
    <location>
        <begin position="224"/>
        <end position="257"/>
    </location>
</feature>
<name>M1VC52_CYAM1</name>
<protein>
    <submittedName>
        <fullName evidence="3">Uncharacterized protein</fullName>
    </submittedName>
</protein>
<dbReference type="SUPFAM" id="SSF48452">
    <property type="entry name" value="TPR-like"/>
    <property type="match status" value="1"/>
</dbReference>
<evidence type="ECO:0000313" key="4">
    <source>
        <dbReference type="Proteomes" id="UP000007014"/>
    </source>
</evidence>
<dbReference type="Gene3D" id="1.25.40.10">
    <property type="entry name" value="Tetratricopeptide repeat domain"/>
    <property type="match status" value="1"/>
</dbReference>
<keyword evidence="1" id="KW-0802">TPR repeat</keyword>
<gene>
    <name evidence="3" type="ORF">CYME_CMS472C</name>
</gene>
<feature type="region of interest" description="Disordered" evidence="2">
    <location>
        <begin position="86"/>
        <end position="109"/>
    </location>
</feature>
<dbReference type="InterPro" id="IPR011990">
    <property type="entry name" value="TPR-like_helical_dom_sf"/>
</dbReference>
<evidence type="ECO:0000313" key="3">
    <source>
        <dbReference type="EMBL" id="BAM83019.1"/>
    </source>
</evidence>